<dbReference type="RefSeq" id="WP_010868036.1">
    <property type="nucleotide sequence ID" value="NC_000868.1"/>
</dbReference>
<dbReference type="Pfam" id="PF11667">
    <property type="entry name" value="DUF3267"/>
    <property type="match status" value="1"/>
</dbReference>
<gene>
    <name evidence="2" type="ordered locus">PAB1753</name>
</gene>
<reference evidence="2" key="2">
    <citation type="journal article" date="2000" name="J. Mol. Biol.">
        <title>Archaeal homologs of eukaryotic methylation guide small nucleolar RNAs: lessons from the Pyrococcus genomes.</title>
        <authorList>
            <person name="Gaspin C."/>
            <person name="Cavaille J."/>
            <person name="Erauso G."/>
        </authorList>
    </citation>
    <scope>NUCLEOTIDE SEQUENCE</scope>
    <source>
        <strain evidence="2">Orsay</strain>
    </source>
</reference>
<reference evidence="3 5" key="5">
    <citation type="journal article" date="2012" name="Curr. Microbiol.">
        <title>Re-annotation of two hyperthermophilic archaea Pyrococcus abyssi GE5 and Pyrococcus furiosus DSM 3638.</title>
        <authorList>
            <person name="Gao J."/>
            <person name="Wang J."/>
        </authorList>
    </citation>
    <scope>GENOME REANNOTATION</scope>
    <source>
        <strain evidence="3">GE5</strain>
        <strain evidence="5">GE5 / Orsay</strain>
    </source>
</reference>
<name>Q9V078_PYRAB</name>
<reference evidence="2" key="1">
    <citation type="submission" date="1999-07" db="EMBL/GenBank/DDBJ databases">
        <authorList>
            <person name="Genoscope"/>
        </authorList>
    </citation>
    <scope>NUCLEOTIDE SEQUENCE</scope>
    <source>
        <strain evidence="2">Orsay</strain>
    </source>
</reference>
<feature type="transmembrane region" description="Helical" evidence="1">
    <location>
        <begin position="45"/>
        <end position="68"/>
    </location>
</feature>
<dbReference type="KEGG" id="pab:PAB1753"/>
<dbReference type="eggNOG" id="arCOG05799">
    <property type="taxonomic scope" value="Archaea"/>
</dbReference>
<evidence type="ECO:0008006" key="6">
    <source>
        <dbReference type="Google" id="ProtNLM"/>
    </source>
</evidence>
<feature type="transmembrane region" description="Helical" evidence="1">
    <location>
        <begin position="181"/>
        <end position="202"/>
    </location>
</feature>
<dbReference type="PATRIC" id="fig|272844.11.peg.967"/>
<protein>
    <recommendedName>
        <fullName evidence="6">Membrane-associated metallopeptidase</fullName>
    </recommendedName>
</protein>
<sequence length="205" mass="22846">MNKLDLKEYKWDLLSLYFILFALSAKVATLIVGEVGVEIKSMFEFAKYIILPLLLVIILHEGMHVLVLKLLGAEIKVGISSITKLDVSPYIATPSKIRARDYVKVSLAPVVLSIIFLALAKIYSSFFWGFAFLLNTAGLSGDILVALSLAKMPREALVWDEGTVMVSSHEFPRPYPKLVSYILRGIIAVFLIILIANTKFVVVRD</sequence>
<dbReference type="InterPro" id="IPR021683">
    <property type="entry name" value="DUF3267"/>
</dbReference>
<dbReference type="PIR" id="B75139">
    <property type="entry name" value="B75139"/>
</dbReference>
<dbReference type="AlphaFoldDB" id="Q9V078"/>
<evidence type="ECO:0000256" key="1">
    <source>
        <dbReference type="SAM" id="Phobius"/>
    </source>
</evidence>
<reference evidence="2 4" key="4">
    <citation type="journal article" date="2003" name="Mol. Microbiol.">
        <title>An integrated analysis of the genome of the hyperthermophilic archaeon Pyrococcus abyssi.</title>
        <authorList>
            <person name="Cohen G."/>
            <person name="Barbe V."/>
            <person name="Flament D."/>
            <person name="Galperin M."/>
            <person name="Heilig R."/>
            <person name="Ripp R."/>
            <person name="Lecompte O."/>
            <person name="Prieur D."/>
            <person name="Poch O."/>
            <person name="Quellerou J."/>
            <person name="Thierry J.C."/>
            <person name="Van der Oost J."/>
            <person name="Weissenbach J."/>
            <person name="Zivanovic Y."/>
            <person name="Forterre P."/>
        </authorList>
    </citation>
    <scope>NUCLEOTIDE SEQUENCE [LARGE SCALE GENOMIC DNA]</scope>
    <source>
        <strain evidence="4">GE5 / Orsay</strain>
        <strain evidence="2">Orsay</strain>
    </source>
</reference>
<dbReference type="EMBL" id="HE613800">
    <property type="protein sequence ID" value="CCE70321.1"/>
    <property type="molecule type" value="Genomic_DNA"/>
</dbReference>
<evidence type="ECO:0000313" key="2">
    <source>
        <dbReference type="EMBL" id="CAB49827.1"/>
    </source>
</evidence>
<accession>Q9V078</accession>
<keyword evidence="1" id="KW-0812">Transmembrane</keyword>
<dbReference type="Proteomes" id="UP000009139">
    <property type="component" value="Chromosome"/>
</dbReference>
<dbReference type="EMBL" id="AJ248285">
    <property type="protein sequence ID" value="CAB49827.1"/>
    <property type="molecule type" value="Genomic_DNA"/>
</dbReference>
<feature type="transmembrane region" description="Helical" evidence="1">
    <location>
        <begin position="12"/>
        <end position="33"/>
    </location>
</feature>
<dbReference type="OrthoDB" id="86219at2157"/>
<proteinExistence type="predicted"/>
<organism evidence="2 4">
    <name type="scientific">Pyrococcus abyssi (strain GE5 / Orsay)</name>
    <dbReference type="NCBI Taxonomy" id="272844"/>
    <lineage>
        <taxon>Archaea</taxon>
        <taxon>Methanobacteriati</taxon>
        <taxon>Methanobacteriota</taxon>
        <taxon>Thermococci</taxon>
        <taxon>Thermococcales</taxon>
        <taxon>Thermococcaceae</taxon>
        <taxon>Pyrococcus</taxon>
    </lineage>
</organism>
<reference evidence="2" key="3">
    <citation type="journal article" date="2001" name="Genome Res.">
        <title>Genome evolution at the genus level: comparison of three complete genomes of hyperthermophilic archaea.</title>
        <authorList>
            <person name="Lecompte O."/>
            <person name="Ripp R."/>
            <person name="Puzos-Barbe V."/>
            <person name="Duprat S."/>
            <person name="Heilig R."/>
            <person name="Dietrich J."/>
            <person name="Thierry J.C."/>
            <person name="Poch O."/>
        </authorList>
    </citation>
    <scope>NUCLEOTIDE SEQUENCE</scope>
    <source>
        <strain evidence="2">Orsay</strain>
    </source>
</reference>
<keyword evidence="1" id="KW-1133">Transmembrane helix</keyword>
<evidence type="ECO:0000313" key="3">
    <source>
        <dbReference type="EMBL" id="CCE70321.1"/>
    </source>
</evidence>
<dbReference type="STRING" id="272844.PAB1753"/>
<dbReference type="Proteomes" id="UP000000810">
    <property type="component" value="Chromosome"/>
</dbReference>
<keyword evidence="4" id="KW-1185">Reference proteome</keyword>
<dbReference type="HOGENOM" id="CLU_1335098_0_0_2"/>
<evidence type="ECO:0000313" key="5">
    <source>
        <dbReference type="Proteomes" id="UP000009139"/>
    </source>
</evidence>
<keyword evidence="1" id="KW-0472">Membrane</keyword>
<evidence type="ECO:0000313" key="4">
    <source>
        <dbReference type="Proteomes" id="UP000000810"/>
    </source>
</evidence>